<accession>A0AC34RDJ9</accession>
<evidence type="ECO:0000313" key="2">
    <source>
        <dbReference type="WBParaSite" id="JU765_v2.g5633.t1"/>
    </source>
</evidence>
<dbReference type="Proteomes" id="UP000887576">
    <property type="component" value="Unplaced"/>
</dbReference>
<evidence type="ECO:0000313" key="1">
    <source>
        <dbReference type="Proteomes" id="UP000887576"/>
    </source>
</evidence>
<sequence length="116" mass="13635">MCYVSASLVIYKPQLPSRLRRPDYLEQLQQCIESMYNVKTSTNSSEDEDTCDELVYNFFDDEIWTDPNTVIFFADSKELFDLNAMLHAKWENKDNYVSKTSIYEGQSPLFYSIKVD</sequence>
<dbReference type="WBParaSite" id="JU765_v2.g5633.t1">
    <property type="protein sequence ID" value="JU765_v2.g5633.t1"/>
    <property type="gene ID" value="JU765_v2.g5633"/>
</dbReference>
<name>A0AC34RDJ9_9BILA</name>
<proteinExistence type="predicted"/>
<reference evidence="2" key="1">
    <citation type="submission" date="2022-11" db="UniProtKB">
        <authorList>
            <consortium name="WormBaseParasite"/>
        </authorList>
    </citation>
    <scope>IDENTIFICATION</scope>
</reference>
<protein>
    <submittedName>
        <fullName evidence="2">Uncharacterized protein</fullName>
    </submittedName>
</protein>
<organism evidence="1 2">
    <name type="scientific">Panagrolaimus sp. JU765</name>
    <dbReference type="NCBI Taxonomy" id="591449"/>
    <lineage>
        <taxon>Eukaryota</taxon>
        <taxon>Metazoa</taxon>
        <taxon>Ecdysozoa</taxon>
        <taxon>Nematoda</taxon>
        <taxon>Chromadorea</taxon>
        <taxon>Rhabditida</taxon>
        <taxon>Tylenchina</taxon>
        <taxon>Panagrolaimomorpha</taxon>
        <taxon>Panagrolaimoidea</taxon>
        <taxon>Panagrolaimidae</taxon>
        <taxon>Panagrolaimus</taxon>
    </lineage>
</organism>